<dbReference type="AlphaFoldDB" id="A0A401G1X7"/>
<dbReference type="Proteomes" id="UP000288096">
    <property type="component" value="Unassembled WGS sequence"/>
</dbReference>
<dbReference type="EMBL" id="BEXT01000001">
    <property type="protein sequence ID" value="GBC63238.1"/>
    <property type="molecule type" value="Genomic_DNA"/>
</dbReference>
<reference evidence="3" key="2">
    <citation type="submission" date="2019-01" db="EMBL/GenBank/DDBJ databases">
        <title>Genome sequence of Desulfonema ishimotonii strain Tokyo 01.</title>
        <authorList>
            <person name="Fukui M."/>
        </authorList>
    </citation>
    <scope>NUCLEOTIDE SEQUENCE [LARGE SCALE GENOMIC DNA]</scope>
    <source>
        <strain evidence="3">Tokyo 01</strain>
    </source>
</reference>
<gene>
    <name evidence="2" type="ORF">DENIS_4232</name>
</gene>
<keyword evidence="1" id="KW-0560">Oxidoreductase</keyword>
<proteinExistence type="predicted"/>
<organism evidence="2 3">
    <name type="scientific">Desulfonema ishimotonii</name>
    <dbReference type="NCBI Taxonomy" id="45657"/>
    <lineage>
        <taxon>Bacteria</taxon>
        <taxon>Pseudomonadati</taxon>
        <taxon>Thermodesulfobacteriota</taxon>
        <taxon>Desulfobacteria</taxon>
        <taxon>Desulfobacterales</taxon>
        <taxon>Desulfococcaceae</taxon>
        <taxon>Desulfonema</taxon>
    </lineage>
</organism>
<dbReference type="InterPro" id="IPR036010">
    <property type="entry name" value="2Fe-2S_ferredoxin-like_sf"/>
</dbReference>
<dbReference type="InterPro" id="IPR042204">
    <property type="entry name" value="2Fe-2S-bd_N"/>
</dbReference>
<dbReference type="GO" id="GO:0016491">
    <property type="term" value="F:oxidoreductase activity"/>
    <property type="evidence" value="ECO:0007669"/>
    <property type="project" value="UniProtKB-KW"/>
</dbReference>
<evidence type="ECO:0000256" key="1">
    <source>
        <dbReference type="ARBA" id="ARBA00023002"/>
    </source>
</evidence>
<protein>
    <submittedName>
        <fullName evidence="2">Proline dehydrogenase</fullName>
    </submittedName>
</protein>
<dbReference type="GO" id="GO:0051536">
    <property type="term" value="F:iron-sulfur cluster binding"/>
    <property type="evidence" value="ECO:0007669"/>
    <property type="project" value="InterPro"/>
</dbReference>
<sequence>MEDLRIQSVLRGEKITIRVNGQPVVAYEGESVHAALLAAGHRVFRQSRNGAGARGIFCGMGVCYECLVTINGVPNRRACMCPVEDGMEVVIHGQ</sequence>
<dbReference type="Pfam" id="PF13510">
    <property type="entry name" value="Fer2_4"/>
    <property type="match status" value="1"/>
</dbReference>
<keyword evidence="3" id="KW-1185">Reference proteome</keyword>
<evidence type="ECO:0000313" key="3">
    <source>
        <dbReference type="Proteomes" id="UP000288096"/>
    </source>
</evidence>
<accession>A0A401G1X7</accession>
<reference evidence="3" key="1">
    <citation type="submission" date="2017-11" db="EMBL/GenBank/DDBJ databases">
        <authorList>
            <person name="Watanabe M."/>
            <person name="Kojima H."/>
        </authorList>
    </citation>
    <scope>NUCLEOTIDE SEQUENCE [LARGE SCALE GENOMIC DNA]</scope>
    <source>
        <strain evidence="3">Tokyo 01</strain>
    </source>
</reference>
<comment type="caution">
    <text evidence="2">The sequence shown here is derived from an EMBL/GenBank/DDBJ whole genome shotgun (WGS) entry which is preliminary data.</text>
</comment>
<evidence type="ECO:0000313" key="2">
    <source>
        <dbReference type="EMBL" id="GBC63238.1"/>
    </source>
</evidence>
<dbReference type="SUPFAM" id="SSF54292">
    <property type="entry name" value="2Fe-2S ferredoxin-like"/>
    <property type="match status" value="1"/>
</dbReference>
<dbReference type="Gene3D" id="3.10.20.440">
    <property type="entry name" value="2Fe-2S iron-sulphur cluster binding domain, sarcosine oxidase, alpha subunit, N-terminal domain"/>
    <property type="match status" value="1"/>
</dbReference>
<name>A0A401G1X7_9BACT</name>